<gene>
    <name evidence="2" type="primary">HaRxL118</name>
</gene>
<dbReference type="VEuPathDB" id="FungiDB:HpaG807760"/>
<evidence type="ECO:0000313" key="3">
    <source>
        <dbReference type="EnsemblProtists" id="HpaP807760"/>
    </source>
</evidence>
<accession>M4BMX3</accession>
<dbReference type="HOGENOM" id="CLU_689746_0_0_1"/>
<sequence>MQVFYLVLVASSAVCAESTASSSTAAHDYQVAVRSFAGDQDSTPPTSLMPSDGTLDDEVRATTYIDRFVSKLAVVWSKLLGKNRNTLFLKLTDGLERSPDGIIKMLEDPKMKLTMASYSPHALVEKILVSFDCVDLALALVQVQRSSNEGIAKIATTLLQAQFRSWMGHDEKVFGTAFQRLKLDSIKSDEYRDFCWKVIVLDNFITAWKNWKDNKNEPIRAVNSKPVNKKEVVNALTEGFGGVGGFVSVIGGARRFGGQALEMGNQLSRDMQDVWKGIDKIPPKAVVVLMRRAGDPEALSDDNMQMLSAYIAHYLQIQHTTPPLLLQALIDGFGGGRPLAIALSKMSLTDEVIKDWRILRLLIDRKTKNADAPETSSVHVQKEQARKMQNRLWRSSLRIG</sequence>
<dbReference type="EnsemblProtists" id="HpaT807760">
    <property type="protein sequence ID" value="HpaP807760"/>
    <property type="gene ID" value="HpaG807760"/>
</dbReference>
<dbReference type="EMBL" id="JH598440">
    <property type="status" value="NOT_ANNOTATED_CDS"/>
    <property type="molecule type" value="Genomic_DNA"/>
</dbReference>
<name>M4BMX3_HYAAE</name>
<evidence type="ECO:0000256" key="1">
    <source>
        <dbReference type="SAM" id="SignalP"/>
    </source>
</evidence>
<feature type="signal peptide" evidence="1">
    <location>
        <begin position="1"/>
        <end position="16"/>
    </location>
</feature>
<reference evidence="4" key="1">
    <citation type="journal article" date="2010" name="Science">
        <title>Signatures of adaptation to obligate biotrophy in the Hyaloperonospora arabidopsidis genome.</title>
        <authorList>
            <person name="Baxter L."/>
            <person name="Tripathy S."/>
            <person name="Ishaque N."/>
            <person name="Boot N."/>
            <person name="Cabral A."/>
            <person name="Kemen E."/>
            <person name="Thines M."/>
            <person name="Ah-Fong A."/>
            <person name="Anderson R."/>
            <person name="Badejoko W."/>
            <person name="Bittner-Eddy P."/>
            <person name="Boore J.L."/>
            <person name="Chibucos M.C."/>
            <person name="Coates M."/>
            <person name="Dehal P."/>
            <person name="Delehaunty K."/>
            <person name="Dong S."/>
            <person name="Downton P."/>
            <person name="Dumas B."/>
            <person name="Fabro G."/>
            <person name="Fronick C."/>
            <person name="Fuerstenberg S.I."/>
            <person name="Fulton L."/>
            <person name="Gaulin E."/>
            <person name="Govers F."/>
            <person name="Hughes L."/>
            <person name="Humphray S."/>
            <person name="Jiang R.H."/>
            <person name="Judelson H."/>
            <person name="Kamoun S."/>
            <person name="Kyung K."/>
            <person name="Meijer H."/>
            <person name="Minx P."/>
            <person name="Morris P."/>
            <person name="Nelson J."/>
            <person name="Phuntumart V."/>
            <person name="Qutob D."/>
            <person name="Rehmany A."/>
            <person name="Rougon-Cardoso A."/>
            <person name="Ryden P."/>
            <person name="Torto-Alalibo T."/>
            <person name="Studholme D."/>
            <person name="Wang Y."/>
            <person name="Win J."/>
            <person name="Wood J."/>
            <person name="Clifton S.W."/>
            <person name="Rogers J."/>
            <person name="Van den Ackerveken G."/>
            <person name="Jones J.D."/>
            <person name="McDowell J.M."/>
            <person name="Beynon J."/>
            <person name="Tyler B.M."/>
        </authorList>
    </citation>
    <scope>NUCLEOTIDE SEQUENCE [LARGE SCALE GENOMIC DNA]</scope>
    <source>
        <strain evidence="4">Emoy2</strain>
    </source>
</reference>
<reference evidence="2" key="2">
    <citation type="journal article" date="2014" name="PLoS Pathog.">
        <title>Expression profiling during arabidopsis/downy mildew interaction reveals a highly-expressed effector that attenuates responses to salicylic acid.</title>
        <authorList>
            <person name="Asai S."/>
            <person name="Rallapalli G."/>
            <person name="Piquerez S.J.M."/>
            <person name="Caillaud M.C."/>
            <person name="Furzer O.J."/>
            <person name="Ishaque N."/>
            <person name="Wirthmueller L."/>
            <person name="Fabro G."/>
            <person name="Shirasu K."/>
            <person name="Jones J.D.G."/>
        </authorList>
    </citation>
    <scope>NUCLEOTIDE SEQUENCE</scope>
    <source>
        <strain evidence="2">Emoy2</strain>
    </source>
</reference>
<organism evidence="3 4">
    <name type="scientific">Hyaloperonospora arabidopsidis (strain Emoy2)</name>
    <name type="common">Downy mildew agent</name>
    <name type="synonym">Peronospora arabidopsidis</name>
    <dbReference type="NCBI Taxonomy" id="559515"/>
    <lineage>
        <taxon>Eukaryota</taxon>
        <taxon>Sar</taxon>
        <taxon>Stramenopiles</taxon>
        <taxon>Oomycota</taxon>
        <taxon>Peronosporomycetes</taxon>
        <taxon>Peronosporales</taxon>
        <taxon>Peronosporaceae</taxon>
        <taxon>Hyaloperonospora</taxon>
    </lineage>
</organism>
<dbReference type="AlphaFoldDB" id="M4BMX3"/>
<protein>
    <submittedName>
        <fullName evidence="2">RxLR effector candidate protein</fullName>
    </submittedName>
</protein>
<keyword evidence="1" id="KW-0732">Signal</keyword>
<dbReference type="Proteomes" id="UP000011713">
    <property type="component" value="Unassembled WGS sequence"/>
</dbReference>
<proteinExistence type="evidence at transcript level"/>
<reference evidence="3" key="3">
    <citation type="submission" date="2015-06" db="UniProtKB">
        <authorList>
            <consortium name="EnsemblProtists"/>
        </authorList>
    </citation>
    <scope>IDENTIFICATION</scope>
    <source>
        <strain evidence="3">Emoy2</strain>
    </source>
</reference>
<dbReference type="InParanoid" id="M4BMX3"/>
<feature type="chain" id="PRO_5009704506" evidence="1">
    <location>
        <begin position="17"/>
        <end position="400"/>
    </location>
</feature>
<dbReference type="EMBL" id="AB922266">
    <property type="protein sequence ID" value="BAP68841.1"/>
    <property type="molecule type" value="mRNA"/>
</dbReference>
<evidence type="ECO:0000313" key="2">
    <source>
        <dbReference type="EMBL" id="BAP68841.1"/>
    </source>
</evidence>
<keyword evidence="4" id="KW-1185">Reference proteome</keyword>
<evidence type="ECO:0000313" key="4">
    <source>
        <dbReference type="Proteomes" id="UP000011713"/>
    </source>
</evidence>